<evidence type="ECO:0000313" key="7">
    <source>
        <dbReference type="EMBL" id="KAK6141661.1"/>
    </source>
</evidence>
<keyword evidence="4" id="KW-0287">Flowering</keyword>
<evidence type="ECO:0000256" key="5">
    <source>
        <dbReference type="SAM" id="Coils"/>
    </source>
</evidence>
<organism evidence="7 8">
    <name type="scientific">Rehmannia glutinosa</name>
    <name type="common">Chinese foxglove</name>
    <dbReference type="NCBI Taxonomy" id="99300"/>
    <lineage>
        <taxon>Eukaryota</taxon>
        <taxon>Viridiplantae</taxon>
        <taxon>Streptophyta</taxon>
        <taxon>Embryophyta</taxon>
        <taxon>Tracheophyta</taxon>
        <taxon>Spermatophyta</taxon>
        <taxon>Magnoliopsida</taxon>
        <taxon>eudicotyledons</taxon>
        <taxon>Gunneridae</taxon>
        <taxon>Pentapetalae</taxon>
        <taxon>asterids</taxon>
        <taxon>lamiids</taxon>
        <taxon>Lamiales</taxon>
        <taxon>Orobanchaceae</taxon>
        <taxon>Rehmannieae</taxon>
        <taxon>Rehmannia</taxon>
    </lineage>
</organism>
<evidence type="ECO:0000256" key="6">
    <source>
        <dbReference type="SAM" id="MobiDB-lite"/>
    </source>
</evidence>
<comment type="similarity">
    <text evidence="1">Belongs to the Frigida family.</text>
</comment>
<dbReference type="Proteomes" id="UP001318860">
    <property type="component" value="Unassembled WGS sequence"/>
</dbReference>
<evidence type="ECO:0000256" key="1">
    <source>
        <dbReference type="ARBA" id="ARBA00008956"/>
    </source>
</evidence>
<reference evidence="7 8" key="1">
    <citation type="journal article" date="2021" name="Comput. Struct. Biotechnol. J.">
        <title>De novo genome assembly of the potent medicinal plant Rehmannia glutinosa using nanopore technology.</title>
        <authorList>
            <person name="Ma L."/>
            <person name="Dong C."/>
            <person name="Song C."/>
            <person name="Wang X."/>
            <person name="Zheng X."/>
            <person name="Niu Y."/>
            <person name="Chen S."/>
            <person name="Feng W."/>
        </authorList>
    </citation>
    <scope>NUCLEOTIDE SEQUENCE [LARGE SCALE GENOMIC DNA]</scope>
    <source>
        <strain evidence="7">DH-2019</strain>
    </source>
</reference>
<feature type="coiled-coil region" evidence="5">
    <location>
        <begin position="767"/>
        <end position="794"/>
    </location>
</feature>
<dbReference type="PANTHER" id="PTHR31791:SF47">
    <property type="entry name" value="INACTIVE FRIGIDA-LIKE PROTEIN 2"/>
    <property type="match status" value="1"/>
</dbReference>
<name>A0ABR0W4Z8_REHGL</name>
<evidence type="ECO:0008006" key="9">
    <source>
        <dbReference type="Google" id="ProtNLM"/>
    </source>
</evidence>
<feature type="coiled-coil region" evidence="5">
    <location>
        <begin position="47"/>
        <end position="95"/>
    </location>
</feature>
<feature type="coiled-coil region" evidence="5">
    <location>
        <begin position="475"/>
        <end position="512"/>
    </location>
</feature>
<protein>
    <recommendedName>
        <fullName evidence="9">FRIGIDA-like protein</fullName>
    </recommendedName>
</protein>
<evidence type="ECO:0000256" key="4">
    <source>
        <dbReference type="ARBA" id="ARBA00023089"/>
    </source>
</evidence>
<feature type="coiled-coil region" evidence="5">
    <location>
        <begin position="992"/>
        <end position="1109"/>
    </location>
</feature>
<feature type="coiled-coil region" evidence="5">
    <location>
        <begin position="373"/>
        <end position="449"/>
    </location>
</feature>
<sequence length="1764" mass="207769">MEQLFHDLSERTSVAENLVKCLRLKFSEMESRQRNLDLARESVVGRMMEIEYLRETLEKGLRDLEAKEREFYVFSEGKKRKLELEEQELSVMREKFLNDVKMREEKLGDQLVSKRGQIEGLGVAKKPKRQRWSKKFKDIKSKEQGLRTAQELLAERERKVDLIIGTLDDRINAVEERENGFLEGKMREMVLKEEQLSLKWQYFVKEVNLAEEKFREQEKLRHGVSERLVLAENKLEGMRATIGERFKEIESRENVVWESVALSVKEADLIRESLEKQLEEFEEMKTEFHSFQEGKMRELVSKEQQLYAMSKELVKDAELRDEQLTKREKLGNHLLKRLELAHDKVKGLKEMVGERFKQIGSKENEVKLIRDWVERKMDEVDTKGKELEEQENRIIMKEDNLISEENEFQEKKKELDLKEKNLESWQKELEVKQREVDSAQELIETRLEELDWKEKNLNSVKGFTRNCFKEHLAIKKQLRLEKDSVEKRARDLDLKEQKLQYIEKELEFMEKQQDESVDLKFIVRMDGKTLQMFLNDPEKDLESMGDEIFKVLHLSSNPAKLVLDAMVGFYPPHLRKGDVEINVRKTCIILLEQLIKMSKKIQPYIREEAIELASAWKSRMRACAENPLEVLGFLHLLAAYNIASYFEKDEILSFLMMVSQHRQRPLLCRVLGFVESIPEISNPSHYLKSKHVATRLSLLRKETVCALLHGDGCSTLAPMAQLFDALKETEAKNVGSPILDMVRDWKGTGESLLKSLVDHVSDIESRERNLSLVSESLEKRLKDLEEREREFESFKDGKIRELALKESLLSPVCEDLKEVELREKKLDEQLKLVHEHIESLEVAQSEVHGLRLKECEKLKEIEMKEKELDSIAWSLEKRLREVERREKEFDLFRDGKLREFALKEEVLSRKKEEFVREVRLANEKLTERDKLGRLGIERLETALSMIEGMKVMIDEKFKEIKSWETVAHKSLIASFSEADLIRESLGKRFTECEEMEEEFNMLQEEKMQKLESKERQLRIMRTELLKDIKLRDDKLMERFNEIESWETVVVKTLTASLKEADLIRESLEKRFKEFEEMKKEFDSIQEDKMQKLESKERQLSITRTELLKEIKLRDEKLTGQQKLGHQLLTCIEEMLSKKLKEIESRELSVNVACETLDASAKEADLTRESATIRFQELENKEKEFQLYQERNMRELVLAEEKLRLIGKEFIQEVMFGEEKFDMQEKMMHGLLERLELAQNNVKDMNTLVRERFKEIGSKEIELNHTRDWVERKMDELEFKAKERKEQEKEIKLEEDVPMFEEKELEPKRKDYECNEPHLQEVDRREKSMNSIREFTQTCFKENLELNKKPDHPKNLVENDAGYLSEKYQQPECSPREVELKGKQNSVLKKCEFKQPQLTDALDCRSRVKPNHLKHAVQMDGKTLEMLINDTEKDLELLGAEVFKVLFLSSDPAKLVLDAIEGYYIPRLGKGDIEVNVWRKGILLLDQLTKMSPSIQPCVREAAIKLVSRWKSKLSTADNPFEVLGFLHFLAAYNLSSCFDKDELLNLLKTVAQHKQTPELCRILGLSENISGFIQNLINEKQYLLASTYIHECGLESMFPHRAVLNYYVQHSKAKRRKEHTSSEAQDKAIASEIADLHLAIEHIIKYGLESDYSPDSLTARIKQLEKNRASLRNGTPLSTDVRKQEKSRRFAQPEDSNKRMKQEKQHEPLLQHEQEIKSPPRLNKLVNEAAMPHPSKRRRTNISWHEVEGVCHLRSPPERHRLRH</sequence>
<dbReference type="PANTHER" id="PTHR31791">
    <property type="entry name" value="FRIGIDA-LIKE PROTEIN 3-RELATED"/>
    <property type="match status" value="1"/>
</dbReference>
<keyword evidence="3" id="KW-0221">Differentiation</keyword>
<keyword evidence="8" id="KW-1185">Reference proteome</keyword>
<evidence type="ECO:0000256" key="3">
    <source>
        <dbReference type="ARBA" id="ARBA00022782"/>
    </source>
</evidence>
<keyword evidence="5" id="KW-0175">Coiled coil</keyword>
<feature type="coiled-coil region" evidence="5">
    <location>
        <begin position="1227"/>
        <end position="1296"/>
    </location>
</feature>
<evidence type="ECO:0000256" key="2">
    <source>
        <dbReference type="ARBA" id="ARBA00022473"/>
    </source>
</evidence>
<gene>
    <name evidence="7" type="ORF">DH2020_024603</name>
</gene>
<keyword evidence="2" id="KW-0217">Developmental protein</keyword>
<feature type="compositionally biased region" description="Basic and acidic residues" evidence="6">
    <location>
        <begin position="1680"/>
        <end position="1718"/>
    </location>
</feature>
<feature type="region of interest" description="Disordered" evidence="6">
    <location>
        <begin position="1668"/>
        <end position="1718"/>
    </location>
</feature>
<proteinExistence type="inferred from homology"/>
<evidence type="ECO:0000313" key="8">
    <source>
        <dbReference type="Proteomes" id="UP001318860"/>
    </source>
</evidence>
<dbReference type="Pfam" id="PF07899">
    <property type="entry name" value="Frigida"/>
    <property type="match status" value="2"/>
</dbReference>
<comment type="caution">
    <text evidence="7">The sequence shown here is derived from an EMBL/GenBank/DDBJ whole genome shotgun (WGS) entry which is preliminary data.</text>
</comment>
<accession>A0ABR0W4Z8</accession>
<dbReference type="EMBL" id="JABTTQ020000102">
    <property type="protein sequence ID" value="KAK6141661.1"/>
    <property type="molecule type" value="Genomic_DNA"/>
</dbReference>
<dbReference type="InterPro" id="IPR012474">
    <property type="entry name" value="Frigida"/>
</dbReference>